<evidence type="ECO:0000313" key="2">
    <source>
        <dbReference type="Proteomes" id="UP001054846"/>
    </source>
</evidence>
<evidence type="ECO:0000313" key="1">
    <source>
        <dbReference type="EMBL" id="UFP96633.1"/>
    </source>
</evidence>
<proteinExistence type="predicted"/>
<dbReference type="EMBL" id="CP063845">
    <property type="protein sequence ID" value="UFP96633.1"/>
    <property type="molecule type" value="Genomic_DNA"/>
</dbReference>
<protein>
    <submittedName>
        <fullName evidence="1">Uncharacterized protein</fullName>
    </submittedName>
</protein>
<reference evidence="1 2" key="1">
    <citation type="journal article" date="2021" name="Genome Biol. Evol.">
        <title>Complete Genome Sequencing of a Novel Gloeobacter Species from a Waterfall Cave in Mexico.</title>
        <authorList>
            <person name="Saw J.H."/>
            <person name="Cardona T."/>
            <person name="Montejano G."/>
        </authorList>
    </citation>
    <scope>NUCLEOTIDE SEQUENCE [LARGE SCALE GENOMIC DNA]</scope>
    <source>
        <strain evidence="1">MG652769</strain>
    </source>
</reference>
<sequence>MEDGLDFPASLAFGPEGERRDLYLTNAAFVSLANPSLQRLQTAQPRLPGRFPAGCRAD</sequence>
<accession>A0ABY3PT11</accession>
<keyword evidence="2" id="KW-1185">Reference proteome</keyword>
<organism evidence="1 2">
    <name type="scientific">Gloeobacter morelensis MG652769</name>
    <dbReference type="NCBI Taxonomy" id="2781736"/>
    <lineage>
        <taxon>Bacteria</taxon>
        <taxon>Bacillati</taxon>
        <taxon>Cyanobacteriota</taxon>
        <taxon>Cyanophyceae</taxon>
        <taxon>Gloeobacterales</taxon>
        <taxon>Gloeobacteraceae</taxon>
        <taxon>Gloeobacter</taxon>
        <taxon>Gloeobacter morelensis</taxon>
    </lineage>
</organism>
<name>A0ABY3PT11_9CYAN</name>
<dbReference type="Proteomes" id="UP001054846">
    <property type="component" value="Chromosome"/>
</dbReference>
<dbReference type="RefSeq" id="WP_230843884.1">
    <property type="nucleotide sequence ID" value="NZ_CP063845.1"/>
</dbReference>
<gene>
    <name evidence="1" type="ORF">ISF26_10665</name>
</gene>